<dbReference type="EC" id="3.1.3.25" evidence="7"/>
<comment type="similarity">
    <text evidence="3 7">Belongs to the inositol monophosphatase superfamily.</text>
</comment>
<evidence type="ECO:0000256" key="1">
    <source>
        <dbReference type="ARBA" id="ARBA00001033"/>
    </source>
</evidence>
<dbReference type="EMBL" id="JAUSUR010000010">
    <property type="protein sequence ID" value="MDQ0363217.1"/>
    <property type="molecule type" value="Genomic_DNA"/>
</dbReference>
<evidence type="ECO:0000313" key="9">
    <source>
        <dbReference type="Proteomes" id="UP001230220"/>
    </source>
</evidence>
<keyword evidence="6 7" id="KW-0460">Magnesium</keyword>
<dbReference type="InterPro" id="IPR033942">
    <property type="entry name" value="IMPase"/>
</dbReference>
<dbReference type="PRINTS" id="PR00377">
    <property type="entry name" value="IMPHPHTASES"/>
</dbReference>
<dbReference type="PROSITE" id="PS00629">
    <property type="entry name" value="IMP_1"/>
    <property type="match status" value="1"/>
</dbReference>
<dbReference type="PROSITE" id="PS00630">
    <property type="entry name" value="IMP_2"/>
    <property type="match status" value="1"/>
</dbReference>
<evidence type="ECO:0000256" key="5">
    <source>
        <dbReference type="ARBA" id="ARBA00022801"/>
    </source>
</evidence>
<name>A0ABU0E8L4_9FIRM</name>
<keyword evidence="9" id="KW-1185">Reference proteome</keyword>
<accession>A0ABU0E8L4</accession>
<organism evidence="8 9">
    <name type="scientific">Breznakia pachnodae</name>
    <dbReference type="NCBI Taxonomy" id="265178"/>
    <lineage>
        <taxon>Bacteria</taxon>
        <taxon>Bacillati</taxon>
        <taxon>Bacillota</taxon>
        <taxon>Erysipelotrichia</taxon>
        <taxon>Erysipelotrichales</taxon>
        <taxon>Erysipelotrichaceae</taxon>
        <taxon>Breznakia</taxon>
    </lineage>
</organism>
<comment type="catalytic activity">
    <reaction evidence="1 7">
        <text>a myo-inositol phosphate + H2O = myo-inositol + phosphate</text>
        <dbReference type="Rhea" id="RHEA:24056"/>
        <dbReference type="ChEBI" id="CHEBI:15377"/>
        <dbReference type="ChEBI" id="CHEBI:17268"/>
        <dbReference type="ChEBI" id="CHEBI:43474"/>
        <dbReference type="ChEBI" id="CHEBI:84139"/>
        <dbReference type="EC" id="3.1.3.25"/>
    </reaction>
</comment>
<evidence type="ECO:0000256" key="7">
    <source>
        <dbReference type="RuleBase" id="RU364068"/>
    </source>
</evidence>
<reference evidence="8 9" key="1">
    <citation type="submission" date="2023-07" db="EMBL/GenBank/DDBJ databases">
        <title>Genomic Encyclopedia of Type Strains, Phase IV (KMG-IV): sequencing the most valuable type-strain genomes for metagenomic binning, comparative biology and taxonomic classification.</title>
        <authorList>
            <person name="Goeker M."/>
        </authorList>
    </citation>
    <scope>NUCLEOTIDE SEQUENCE [LARGE SCALE GENOMIC DNA]</scope>
    <source>
        <strain evidence="8 9">DSM 16784</strain>
    </source>
</reference>
<dbReference type="Gene3D" id="3.40.190.80">
    <property type="match status" value="1"/>
</dbReference>
<sequence>MNTIMKEMIDIAKEAGIRIKNDRDFSVSEKTDAANIVTTMDTQIQNFILGRLEQLLPEAKVIAEEDNVHSFDNGYVWIVDPIDGTTNYAYDCKHSCISIALLNENDGYIGVVYNPYLDELFYAKKGEGSFLNGKPLNVTDCSMNESLVIMGTAPYRKDKADYTFEIAKRLFVNGRDIRRSGSAVLDLCYVACGRYDAFFEADLAVWDRAAAALIISEAGGIVEAIEPDVWNYERSIGVIAGNKNNIKDLKALVKP</sequence>
<evidence type="ECO:0000256" key="4">
    <source>
        <dbReference type="ARBA" id="ARBA00022723"/>
    </source>
</evidence>
<dbReference type="Proteomes" id="UP001230220">
    <property type="component" value="Unassembled WGS sequence"/>
</dbReference>
<gene>
    <name evidence="8" type="ORF">J2S15_003978</name>
</gene>
<evidence type="ECO:0000256" key="2">
    <source>
        <dbReference type="ARBA" id="ARBA00001946"/>
    </source>
</evidence>
<protein>
    <recommendedName>
        <fullName evidence="7">Inositol-1-monophosphatase</fullName>
        <ecNumber evidence="7">3.1.3.25</ecNumber>
    </recommendedName>
</protein>
<proteinExistence type="inferred from homology"/>
<evidence type="ECO:0000313" key="8">
    <source>
        <dbReference type="EMBL" id="MDQ0363217.1"/>
    </source>
</evidence>
<dbReference type="GO" id="GO:0052834">
    <property type="term" value="F:inositol monophosphate phosphatase activity"/>
    <property type="evidence" value="ECO:0007669"/>
    <property type="project" value="UniProtKB-EC"/>
</dbReference>
<dbReference type="PANTHER" id="PTHR20854">
    <property type="entry name" value="INOSITOL MONOPHOSPHATASE"/>
    <property type="match status" value="1"/>
</dbReference>
<comment type="caution">
    <text evidence="8">The sequence shown here is derived from an EMBL/GenBank/DDBJ whole genome shotgun (WGS) entry which is preliminary data.</text>
</comment>
<dbReference type="SUPFAM" id="SSF56655">
    <property type="entry name" value="Carbohydrate phosphatase"/>
    <property type="match status" value="1"/>
</dbReference>
<dbReference type="Pfam" id="PF00459">
    <property type="entry name" value="Inositol_P"/>
    <property type="match status" value="1"/>
</dbReference>
<dbReference type="Gene3D" id="3.30.540.10">
    <property type="entry name" value="Fructose-1,6-Bisphosphatase, subunit A, domain 1"/>
    <property type="match status" value="1"/>
</dbReference>
<dbReference type="InterPro" id="IPR000760">
    <property type="entry name" value="Inositol_monophosphatase-like"/>
</dbReference>
<dbReference type="PANTHER" id="PTHR20854:SF4">
    <property type="entry name" value="INOSITOL-1-MONOPHOSPHATASE-RELATED"/>
    <property type="match status" value="1"/>
</dbReference>
<dbReference type="InterPro" id="IPR020550">
    <property type="entry name" value="Inositol_monophosphatase_CS"/>
</dbReference>
<dbReference type="CDD" id="cd01639">
    <property type="entry name" value="IMPase"/>
    <property type="match status" value="1"/>
</dbReference>
<evidence type="ECO:0000256" key="3">
    <source>
        <dbReference type="ARBA" id="ARBA00009759"/>
    </source>
</evidence>
<keyword evidence="4 7" id="KW-0479">Metal-binding</keyword>
<dbReference type="RefSeq" id="WP_307411997.1">
    <property type="nucleotide sequence ID" value="NZ_JAUSUR010000010.1"/>
</dbReference>
<evidence type="ECO:0000256" key="6">
    <source>
        <dbReference type="ARBA" id="ARBA00022842"/>
    </source>
</evidence>
<comment type="cofactor">
    <cofactor evidence="2 7">
        <name>Mg(2+)</name>
        <dbReference type="ChEBI" id="CHEBI:18420"/>
    </cofactor>
</comment>
<dbReference type="InterPro" id="IPR020583">
    <property type="entry name" value="Inositol_monoP_metal-BS"/>
</dbReference>
<keyword evidence="5 7" id="KW-0378">Hydrolase</keyword>